<dbReference type="GO" id="GO:0003677">
    <property type="term" value="F:DNA binding"/>
    <property type="evidence" value="ECO:0007669"/>
    <property type="project" value="InterPro"/>
</dbReference>
<reference evidence="7" key="1">
    <citation type="submission" date="2024-05" db="EMBL/GenBank/DDBJ databases">
        <title>Planctomycetes of the genus Singulisphaera possess chitinolytic capabilities.</title>
        <authorList>
            <person name="Ivanova A."/>
        </authorList>
    </citation>
    <scope>NUCLEOTIDE SEQUENCE</scope>
    <source>
        <strain evidence="7">Ch08T</strain>
    </source>
</reference>
<dbReference type="EMBL" id="CP155447">
    <property type="protein sequence ID" value="XBH05988.1"/>
    <property type="molecule type" value="Genomic_DNA"/>
</dbReference>
<protein>
    <submittedName>
        <fullName evidence="7">Sigma-70 family RNA polymerase sigma factor</fullName>
    </submittedName>
</protein>
<evidence type="ECO:0000256" key="3">
    <source>
        <dbReference type="PROSITE-ProRule" id="PRU00221"/>
    </source>
</evidence>
<dbReference type="Pfam" id="PF04542">
    <property type="entry name" value="Sigma70_r2"/>
    <property type="match status" value="1"/>
</dbReference>
<dbReference type="InterPro" id="IPR013325">
    <property type="entry name" value="RNA_pol_sigma_r2"/>
</dbReference>
<proteinExistence type="predicted"/>
<dbReference type="PANTHER" id="PTHR19879">
    <property type="entry name" value="TRANSCRIPTION INITIATION FACTOR TFIID"/>
    <property type="match status" value="1"/>
</dbReference>
<keyword evidence="4" id="KW-1133">Transmembrane helix</keyword>
<dbReference type="InterPro" id="IPR013249">
    <property type="entry name" value="RNA_pol_sigma70_r4_t2"/>
</dbReference>
<evidence type="ECO:0000256" key="1">
    <source>
        <dbReference type="ARBA" id="ARBA00022574"/>
    </source>
</evidence>
<dbReference type="SUPFAM" id="SSF88946">
    <property type="entry name" value="Sigma2 domain of RNA polymerase sigma factors"/>
    <property type="match status" value="1"/>
</dbReference>
<dbReference type="CDD" id="cd06171">
    <property type="entry name" value="Sigma70_r4"/>
    <property type="match status" value="1"/>
</dbReference>
<feature type="repeat" description="WD" evidence="3">
    <location>
        <begin position="506"/>
        <end position="549"/>
    </location>
</feature>
<dbReference type="GO" id="GO:0005829">
    <property type="term" value="C:cytosol"/>
    <property type="evidence" value="ECO:0007669"/>
    <property type="project" value="UniProtKB-ARBA"/>
</dbReference>
<dbReference type="SUPFAM" id="SSF50978">
    <property type="entry name" value="WD40 repeat-like"/>
    <property type="match status" value="1"/>
</dbReference>
<feature type="transmembrane region" description="Helical" evidence="4">
    <location>
        <begin position="270"/>
        <end position="291"/>
    </location>
</feature>
<keyword evidence="1 3" id="KW-0853">WD repeat</keyword>
<dbReference type="InterPro" id="IPR007627">
    <property type="entry name" value="RNA_pol_sigma70_r2"/>
</dbReference>
<dbReference type="InterPro" id="IPR020472">
    <property type="entry name" value="WD40_PAC1"/>
</dbReference>
<dbReference type="Gene3D" id="1.10.10.10">
    <property type="entry name" value="Winged helix-like DNA-binding domain superfamily/Winged helix DNA-binding domain"/>
    <property type="match status" value="1"/>
</dbReference>
<dbReference type="InterPro" id="IPR015943">
    <property type="entry name" value="WD40/YVTN_repeat-like_dom_sf"/>
</dbReference>
<feature type="repeat" description="WD" evidence="3">
    <location>
        <begin position="464"/>
        <end position="505"/>
    </location>
</feature>
<gene>
    <name evidence="7" type="ORF">V5E97_08135</name>
</gene>
<dbReference type="GO" id="GO:0006352">
    <property type="term" value="P:DNA-templated transcription initiation"/>
    <property type="evidence" value="ECO:0007669"/>
    <property type="project" value="InterPro"/>
</dbReference>
<dbReference type="Gene3D" id="2.130.10.10">
    <property type="entry name" value="YVTN repeat-like/Quinoprotein amine dehydrogenase"/>
    <property type="match status" value="3"/>
</dbReference>
<keyword evidence="4" id="KW-0472">Membrane</keyword>
<evidence type="ECO:0000256" key="2">
    <source>
        <dbReference type="ARBA" id="ARBA00022737"/>
    </source>
</evidence>
<evidence type="ECO:0000313" key="7">
    <source>
        <dbReference type="EMBL" id="XBH05988.1"/>
    </source>
</evidence>
<dbReference type="SUPFAM" id="SSF88659">
    <property type="entry name" value="Sigma3 and sigma4 domains of RNA polymerase sigma factors"/>
    <property type="match status" value="1"/>
</dbReference>
<dbReference type="InterPro" id="IPR013324">
    <property type="entry name" value="RNA_pol_sigma_r3/r4-like"/>
</dbReference>
<feature type="domain" description="RNA polymerase sigma factor 70 region 4 type 2" evidence="6">
    <location>
        <begin position="147"/>
        <end position="197"/>
    </location>
</feature>
<dbReference type="PROSITE" id="PS50294">
    <property type="entry name" value="WD_REPEATS_REGION"/>
    <property type="match status" value="3"/>
</dbReference>
<dbReference type="InterPro" id="IPR001680">
    <property type="entry name" value="WD40_rpt"/>
</dbReference>
<dbReference type="NCBIfam" id="TIGR02937">
    <property type="entry name" value="sigma70-ECF"/>
    <property type="match status" value="1"/>
</dbReference>
<dbReference type="InterPro" id="IPR014284">
    <property type="entry name" value="RNA_pol_sigma-70_dom"/>
</dbReference>
<dbReference type="InterPro" id="IPR036322">
    <property type="entry name" value="WD40_repeat_dom_sf"/>
</dbReference>
<dbReference type="PRINTS" id="PR00320">
    <property type="entry name" value="GPROTEINBRPT"/>
</dbReference>
<name>A0AAU7CLL8_9BACT</name>
<dbReference type="PROSITE" id="PS50082">
    <property type="entry name" value="WD_REPEATS_2"/>
    <property type="match status" value="5"/>
</dbReference>
<keyword evidence="2" id="KW-0677">Repeat</keyword>
<dbReference type="PROSITE" id="PS00678">
    <property type="entry name" value="WD_REPEATS_1"/>
    <property type="match status" value="2"/>
</dbReference>
<evidence type="ECO:0000259" key="5">
    <source>
        <dbReference type="Pfam" id="PF04542"/>
    </source>
</evidence>
<feature type="domain" description="RNA polymerase sigma-70 region 2" evidence="5">
    <location>
        <begin position="49"/>
        <end position="117"/>
    </location>
</feature>
<evidence type="ECO:0000256" key="4">
    <source>
        <dbReference type="SAM" id="Phobius"/>
    </source>
</evidence>
<dbReference type="SMART" id="SM00320">
    <property type="entry name" value="WD40"/>
    <property type="match status" value="7"/>
</dbReference>
<keyword evidence="4" id="KW-0812">Transmembrane</keyword>
<dbReference type="AlphaFoldDB" id="A0AAU7CLL8"/>
<evidence type="ECO:0000259" key="6">
    <source>
        <dbReference type="Pfam" id="PF08281"/>
    </source>
</evidence>
<feature type="repeat" description="WD" evidence="3">
    <location>
        <begin position="597"/>
        <end position="638"/>
    </location>
</feature>
<dbReference type="InterPro" id="IPR036388">
    <property type="entry name" value="WH-like_DNA-bd_sf"/>
</dbReference>
<organism evidence="7">
    <name type="scientific">Singulisphaera sp. Ch08</name>
    <dbReference type="NCBI Taxonomy" id="3120278"/>
    <lineage>
        <taxon>Bacteria</taxon>
        <taxon>Pseudomonadati</taxon>
        <taxon>Planctomycetota</taxon>
        <taxon>Planctomycetia</taxon>
        <taxon>Isosphaerales</taxon>
        <taxon>Isosphaeraceae</taxon>
        <taxon>Singulisphaera</taxon>
    </lineage>
</organism>
<feature type="repeat" description="WD" evidence="3">
    <location>
        <begin position="429"/>
        <end position="463"/>
    </location>
</feature>
<feature type="repeat" description="WD" evidence="3">
    <location>
        <begin position="362"/>
        <end position="407"/>
    </location>
</feature>
<dbReference type="Pfam" id="PF08281">
    <property type="entry name" value="Sigma70_r4_2"/>
    <property type="match status" value="1"/>
</dbReference>
<dbReference type="GO" id="GO:0016987">
    <property type="term" value="F:sigma factor activity"/>
    <property type="evidence" value="ECO:0007669"/>
    <property type="project" value="InterPro"/>
</dbReference>
<dbReference type="Gene3D" id="1.10.1740.10">
    <property type="match status" value="1"/>
</dbReference>
<dbReference type="CDD" id="cd00200">
    <property type="entry name" value="WD40"/>
    <property type="match status" value="1"/>
</dbReference>
<dbReference type="InterPro" id="IPR019775">
    <property type="entry name" value="WD40_repeat_CS"/>
</dbReference>
<accession>A0AAU7CLL8</accession>
<sequence>MAQDSARKAQQQLCTLFTSGAVGGLSDDELLRRFLRQSGCDAETAFHVLVERHGPMVMGVCRRILSDYHAAEDAFQATFLVLARRADAASRQEKLANWLYGVAVRAAKELRRSEARRHARERASMSQHPVELASDQGLGQVDLYSVLDEELSRLPGRYRAALVACELEGMSRREAALQLGVPEGTLSSHLVRGRRLLKERLGRRGFGATAWPLGGLAQVGGLGSVSVSEMLARSSVRTALSALSGDAGSVPTSVVLLMNSMWRTKLVSKLVMAVGTGVSLGVLAMVGVVLAQSDQGSAAQTLPLGVAANAPKPPRVTSSIEGDKLQMKVEVPLDLVVPDTLILRGQGREVEISVGPRLLRSMEGHTGSVFTVAFSPDGTKILSGSGWPWGDRTLRLWDVASGAEIRRFLAATDDPGPSTHGPREVPGEVHSLAFTPDGRQALSGGTGGIVQLWDVETGNEIRRLSGHTGTIYELAISTDGRRALTGSRDKTARLWDLATGREILVLKGHTNWVRSVAFSPDGRRALTGSGPKDHTMRLWDLETGRELKSLEQDGIVRGLAFTPDGAHAIAGINPERPNTPGAIHLWDLDRGVEVRRFDGHGFAVTSIAMAPDGRQFLSSSYDGTVRLWDIANGRELYRMTGHKEWVWTVAYSPRGDLAVSGGGASGGAQNVAPGHDFALRLWDLSGKAEIKRSALLDRP</sequence>
<dbReference type="Pfam" id="PF00400">
    <property type="entry name" value="WD40"/>
    <property type="match status" value="6"/>
</dbReference>
<dbReference type="PANTHER" id="PTHR19879:SF9">
    <property type="entry name" value="TRANSCRIPTION INITIATION FACTOR TFIID SUBUNIT 5"/>
    <property type="match status" value="1"/>
</dbReference>
<dbReference type="RefSeq" id="WP_406698839.1">
    <property type="nucleotide sequence ID" value="NZ_CP155447.1"/>
</dbReference>